<dbReference type="Pfam" id="PF00071">
    <property type="entry name" value="Ras"/>
    <property type="match status" value="1"/>
</dbReference>
<accession>A0A1B6LSH9</accession>
<organism evidence="3">
    <name type="scientific">Graphocephala atropunctata</name>
    <dbReference type="NCBI Taxonomy" id="36148"/>
    <lineage>
        <taxon>Eukaryota</taxon>
        <taxon>Metazoa</taxon>
        <taxon>Ecdysozoa</taxon>
        <taxon>Arthropoda</taxon>
        <taxon>Hexapoda</taxon>
        <taxon>Insecta</taxon>
        <taxon>Pterygota</taxon>
        <taxon>Neoptera</taxon>
        <taxon>Paraneoptera</taxon>
        <taxon>Hemiptera</taxon>
        <taxon>Auchenorrhyncha</taxon>
        <taxon>Membracoidea</taxon>
        <taxon>Cicadellidae</taxon>
        <taxon>Cicadellinae</taxon>
        <taxon>Cicadellini</taxon>
        <taxon>Graphocephala</taxon>
    </lineage>
</organism>
<dbReference type="InterPro" id="IPR005225">
    <property type="entry name" value="Small_GTP-bd"/>
</dbReference>
<dbReference type="SUPFAM" id="SSF52540">
    <property type="entry name" value="P-loop containing nucleoside triphosphate hydrolases"/>
    <property type="match status" value="1"/>
</dbReference>
<evidence type="ECO:0000256" key="1">
    <source>
        <dbReference type="ARBA" id="ARBA00006270"/>
    </source>
</evidence>
<evidence type="ECO:0000313" key="3">
    <source>
        <dbReference type="EMBL" id="JAT26626.1"/>
    </source>
</evidence>
<dbReference type="PROSITE" id="PS51419">
    <property type="entry name" value="RAB"/>
    <property type="match status" value="1"/>
</dbReference>
<reference evidence="3" key="1">
    <citation type="submission" date="2015-11" db="EMBL/GenBank/DDBJ databases">
        <title>De novo transcriptome assembly of four potential Pierce s Disease insect vectors from Arizona vineyards.</title>
        <authorList>
            <person name="Tassone E.E."/>
        </authorList>
    </citation>
    <scope>NUCLEOTIDE SEQUENCE</scope>
</reference>
<evidence type="ECO:0000256" key="2">
    <source>
        <dbReference type="ARBA" id="ARBA00022741"/>
    </source>
</evidence>
<dbReference type="GO" id="GO:0005525">
    <property type="term" value="F:GTP binding"/>
    <property type="evidence" value="ECO:0007669"/>
    <property type="project" value="InterPro"/>
</dbReference>
<dbReference type="InterPro" id="IPR001806">
    <property type="entry name" value="Small_GTPase"/>
</dbReference>
<dbReference type="SMART" id="SM00175">
    <property type="entry name" value="RAB"/>
    <property type="match status" value="1"/>
</dbReference>
<dbReference type="PRINTS" id="PR00449">
    <property type="entry name" value="RASTRNSFRMNG"/>
</dbReference>
<evidence type="ECO:0008006" key="4">
    <source>
        <dbReference type="Google" id="ProtNLM"/>
    </source>
</evidence>
<protein>
    <recommendedName>
        <fullName evidence="4">Ras-related protein Rab-28</fullName>
    </recommendedName>
</protein>
<dbReference type="SMART" id="SM00173">
    <property type="entry name" value="RAS"/>
    <property type="match status" value="1"/>
</dbReference>
<dbReference type="EMBL" id="GEBQ01013351">
    <property type="protein sequence ID" value="JAT26626.1"/>
    <property type="molecule type" value="Transcribed_RNA"/>
</dbReference>
<dbReference type="AlphaFoldDB" id="A0A1B6LSH9"/>
<gene>
    <name evidence="3" type="ORF">g.50947</name>
</gene>
<dbReference type="GO" id="GO:0003924">
    <property type="term" value="F:GTPase activity"/>
    <property type="evidence" value="ECO:0007669"/>
    <property type="project" value="InterPro"/>
</dbReference>
<proteinExistence type="inferred from homology"/>
<dbReference type="Gene3D" id="3.40.50.300">
    <property type="entry name" value="P-loop containing nucleotide triphosphate hydrolases"/>
    <property type="match status" value="1"/>
</dbReference>
<sequence>MEDDLPEKYVKLVLLGDSSVGKTSLAIKFCHEEFGRQYYPTAGVDFFLKRTVLQGNRLVRAVVWDLGGESIDASMFQNYLYGTQALLLMFDITNLTSFNRLTEWMNAATSFVFGKPPLIALIANKCDMEHQRAVTVEKQMKFVNEHGIQSTHSVSARTGENVTLSFQRILAELLGLRLSRADQEEQLSVVKAEILAANHNQAYAGMQTPSSTVCSLQ</sequence>
<dbReference type="PANTHER" id="PTHR47978">
    <property type="match status" value="1"/>
</dbReference>
<dbReference type="SMART" id="SM00174">
    <property type="entry name" value="RHO"/>
    <property type="match status" value="1"/>
</dbReference>
<keyword evidence="2" id="KW-0547">Nucleotide-binding</keyword>
<comment type="similarity">
    <text evidence="1">Belongs to the small GTPase superfamily. Rab family.</text>
</comment>
<dbReference type="PROSITE" id="PS51421">
    <property type="entry name" value="RAS"/>
    <property type="match status" value="1"/>
</dbReference>
<dbReference type="InterPro" id="IPR027417">
    <property type="entry name" value="P-loop_NTPase"/>
</dbReference>
<name>A0A1B6LSH9_9HEMI</name>
<dbReference type="FunFam" id="3.40.50.300:FF:001447">
    <property type="entry name" value="Ras-related protein Rab-1B"/>
    <property type="match status" value="1"/>
</dbReference>
<dbReference type="NCBIfam" id="TIGR00231">
    <property type="entry name" value="small_GTP"/>
    <property type="match status" value="1"/>
</dbReference>